<evidence type="ECO:0000313" key="2">
    <source>
        <dbReference type="EMBL" id="SBW23336.1"/>
    </source>
</evidence>
<proteinExistence type="predicted"/>
<sequence length="162" mass="17445">MRLARGGAEPGPATVEQVVRILEEYVGGLPAAGPDEPYTFVRTWTLTHTLFDTPLSNASLADVPLPGASLRVGCTVVRRFAEDDRSGEADDQRTYEQLVGAAQVLAAGGFPSEEVYEGWRTVAIDLRPSATPIPVPTETDATGKKVEKKRRRGLWRSAPVAA</sequence>
<keyword evidence="3" id="KW-1185">Reference proteome</keyword>
<dbReference type="EMBL" id="FLUV01001567">
    <property type="protein sequence ID" value="SBW23336.1"/>
    <property type="molecule type" value="Genomic_DNA"/>
</dbReference>
<accession>A0A1C3P0J7</accession>
<name>A0A1C3P0J7_9ACTN</name>
<dbReference type="Proteomes" id="UP000199013">
    <property type="component" value="Unassembled WGS sequence"/>
</dbReference>
<reference evidence="3" key="1">
    <citation type="submission" date="2016-02" db="EMBL/GenBank/DDBJ databases">
        <authorList>
            <person name="Wibberg D."/>
        </authorList>
    </citation>
    <scope>NUCLEOTIDE SEQUENCE [LARGE SCALE GENOMIC DNA]</scope>
</reference>
<dbReference type="AlphaFoldDB" id="A0A1C3P0J7"/>
<gene>
    <name evidence="2" type="ORF">FDG2_3739</name>
</gene>
<feature type="region of interest" description="Disordered" evidence="1">
    <location>
        <begin position="131"/>
        <end position="162"/>
    </location>
</feature>
<evidence type="ECO:0000256" key="1">
    <source>
        <dbReference type="SAM" id="MobiDB-lite"/>
    </source>
</evidence>
<organism evidence="2 3">
    <name type="scientific">Candidatus Protofrankia californiensis</name>
    <dbReference type="NCBI Taxonomy" id="1839754"/>
    <lineage>
        <taxon>Bacteria</taxon>
        <taxon>Bacillati</taxon>
        <taxon>Actinomycetota</taxon>
        <taxon>Actinomycetes</taxon>
        <taxon>Frankiales</taxon>
        <taxon>Frankiaceae</taxon>
        <taxon>Protofrankia</taxon>
    </lineage>
</organism>
<protein>
    <submittedName>
        <fullName evidence="2">Uncharacterized protein</fullName>
    </submittedName>
</protein>
<evidence type="ECO:0000313" key="3">
    <source>
        <dbReference type="Proteomes" id="UP000199013"/>
    </source>
</evidence>